<proteinExistence type="predicted"/>
<keyword evidence="1" id="KW-0472">Membrane</keyword>
<keyword evidence="1" id="KW-0812">Transmembrane</keyword>
<name>A0AAV1R0I5_9ROSI</name>
<dbReference type="PANTHER" id="PTHR31400:SF1">
    <property type="entry name" value="PROTEIN GUCD1"/>
    <property type="match status" value="1"/>
</dbReference>
<dbReference type="Pfam" id="PF09778">
    <property type="entry name" value="Guanylate_cyc_2"/>
    <property type="match status" value="2"/>
</dbReference>
<accession>A0AAV1R0I5</accession>
<comment type="caution">
    <text evidence="2">The sequence shown here is derived from an EMBL/GenBank/DDBJ whole genome shotgun (WGS) entry which is preliminary data.</text>
</comment>
<protein>
    <recommendedName>
        <fullName evidence="4">Guanylyl cyclase</fullName>
    </recommendedName>
</protein>
<dbReference type="PANTHER" id="PTHR31400">
    <property type="entry name" value="GUANYLYL CYCLASE DOMAIN CONTAINING PROTEIN 1 GUCD1"/>
    <property type="match status" value="1"/>
</dbReference>
<dbReference type="Proteomes" id="UP001314170">
    <property type="component" value="Unassembled WGS sequence"/>
</dbReference>
<dbReference type="EMBL" id="CAWUPB010000850">
    <property type="protein sequence ID" value="CAK7325776.1"/>
    <property type="molecule type" value="Genomic_DNA"/>
</dbReference>
<evidence type="ECO:0008006" key="4">
    <source>
        <dbReference type="Google" id="ProtNLM"/>
    </source>
</evidence>
<evidence type="ECO:0000313" key="2">
    <source>
        <dbReference type="EMBL" id="CAK7325776.1"/>
    </source>
</evidence>
<evidence type="ECO:0000256" key="1">
    <source>
        <dbReference type="SAM" id="Phobius"/>
    </source>
</evidence>
<dbReference type="AlphaFoldDB" id="A0AAV1R0I5"/>
<gene>
    <name evidence="2" type="ORF">DCAF_LOCUS3467</name>
</gene>
<sequence>MVQLSRLRRAAVGNVPHIKQLHSWDCGLACVLMALNTIGINDCSIEGLAYLCRTNSGLVKSYSVDRSFRVSATGNSGHDFKMELITTYTFSGGKLLLDPFNFFPKPGSSLPFRGNLVLFLPLNMIIAVIPGNYLITTARTLTAFGQHFPKMEIAAPILYLDVKQKRRSNDPLMLIWTVDLAYLLQMYSVSFSYYTVTLGANPNYSVETFYKEQLPTDLVRVDMLFKKAREEGINIQCRSINEKEISLFILSGKYIAIALVNQYKLSHSWLENVVLPSLNGGNSGYAGHYIVICGYDAGTDEFEIRDPATSSKHERISSKCLEEARKSFGTDEDFLLVPKTA</sequence>
<dbReference type="InterPro" id="IPR018616">
    <property type="entry name" value="GUCD1"/>
</dbReference>
<keyword evidence="3" id="KW-1185">Reference proteome</keyword>
<keyword evidence="1" id="KW-1133">Transmembrane helix</keyword>
<organism evidence="2 3">
    <name type="scientific">Dovyalis caffra</name>
    <dbReference type="NCBI Taxonomy" id="77055"/>
    <lineage>
        <taxon>Eukaryota</taxon>
        <taxon>Viridiplantae</taxon>
        <taxon>Streptophyta</taxon>
        <taxon>Embryophyta</taxon>
        <taxon>Tracheophyta</taxon>
        <taxon>Spermatophyta</taxon>
        <taxon>Magnoliopsida</taxon>
        <taxon>eudicotyledons</taxon>
        <taxon>Gunneridae</taxon>
        <taxon>Pentapetalae</taxon>
        <taxon>rosids</taxon>
        <taxon>fabids</taxon>
        <taxon>Malpighiales</taxon>
        <taxon>Salicaceae</taxon>
        <taxon>Flacourtieae</taxon>
        <taxon>Dovyalis</taxon>
    </lineage>
</organism>
<reference evidence="2 3" key="1">
    <citation type="submission" date="2024-01" db="EMBL/GenBank/DDBJ databases">
        <authorList>
            <person name="Waweru B."/>
        </authorList>
    </citation>
    <scope>NUCLEOTIDE SEQUENCE [LARGE SCALE GENOMIC DNA]</scope>
</reference>
<feature type="transmembrane region" description="Helical" evidence="1">
    <location>
        <begin position="116"/>
        <end position="135"/>
    </location>
</feature>
<evidence type="ECO:0000313" key="3">
    <source>
        <dbReference type="Proteomes" id="UP001314170"/>
    </source>
</evidence>